<dbReference type="SUPFAM" id="SSF54106">
    <property type="entry name" value="LysM domain"/>
    <property type="match status" value="1"/>
</dbReference>
<dbReference type="RefSeq" id="WP_111332586.1">
    <property type="nucleotide sequence ID" value="NZ_CP030032.1"/>
</dbReference>
<dbReference type="AlphaFoldDB" id="A0A2Z4FI34"/>
<organism evidence="3 4">
    <name type="scientific">Bradymonas sediminis</name>
    <dbReference type="NCBI Taxonomy" id="1548548"/>
    <lineage>
        <taxon>Bacteria</taxon>
        <taxon>Deltaproteobacteria</taxon>
        <taxon>Bradymonadales</taxon>
        <taxon>Bradymonadaceae</taxon>
        <taxon>Bradymonas</taxon>
    </lineage>
</organism>
<feature type="compositionally biased region" description="Basic residues" evidence="1">
    <location>
        <begin position="232"/>
        <end position="243"/>
    </location>
</feature>
<dbReference type="InterPro" id="IPR036779">
    <property type="entry name" value="LysM_dom_sf"/>
</dbReference>
<name>A0A2Z4FI34_9DELT</name>
<dbReference type="Proteomes" id="UP000249799">
    <property type="component" value="Chromosome"/>
</dbReference>
<evidence type="ECO:0000256" key="2">
    <source>
        <dbReference type="SAM" id="SignalP"/>
    </source>
</evidence>
<protein>
    <submittedName>
        <fullName evidence="3">Uncharacterized protein</fullName>
    </submittedName>
</protein>
<dbReference type="InterPro" id="IPR018392">
    <property type="entry name" value="LysM"/>
</dbReference>
<dbReference type="KEGG" id="bsed:DN745_04610"/>
<dbReference type="PROSITE" id="PS51782">
    <property type="entry name" value="LYSM"/>
    <property type="match status" value="1"/>
</dbReference>
<dbReference type="Pfam" id="PF01476">
    <property type="entry name" value="LysM"/>
    <property type="match status" value="1"/>
</dbReference>
<evidence type="ECO:0000256" key="1">
    <source>
        <dbReference type="SAM" id="MobiDB-lite"/>
    </source>
</evidence>
<dbReference type="InterPro" id="IPR006860">
    <property type="entry name" value="FecR"/>
</dbReference>
<sequence length="667" mass="72220">MKYWINSALICLALGTAAPAFAQESFVSYTVAPGDTCTSIAAKFYGDARAYNHIHDYNDLSKDGYACRPGMKLRLPVLPDQPEAQLMARTGEVRAKPPKAEWDPVDVGAGLFEAWRVNTLSRARAELGFRDESEIQMQENTLVVIYGPSKDKAERRIGRRAHVDKGRLKTALSGLSGAPMDVSTPDAKAEFKSGKAQVTVEDGESRIANHSGSAARVTAPDGSGAVSVKAGHGTRVKRGKRPEKPRPLPATPTWGDTFSPSALTFTGGSATVNATWNPVKNAEAFYVEISRGRRQLDVLFSKRVPATTQALQMQELPPGRYYVSIVAIDKSEFESIPSELRRLRVYQMGVNPSQIIDAKARTFLLGASFKAPRGMTCQVGDGAFEELVSLRKIGENKINCKDEEAQVEMTVQAVEPEVDILDASSFDVAVRRGDAKAVDLQFSPRLPSSVRLEGSEGVALKAEKLNETTMRLTISPREDAELGASKIGVFYEDTRLSALDLEVEPADAAAPTPTPVAPQVKPAEYLISAMLGYDVVGFDPYWGDDFPVPGASLEVGFGLVPTRYFAAEARVGMSLHSDATTELGFSARAQGMAGIFENVASPYIGIGAGWKHWLDNGSRFELRPSIGVMPKVGESMRLRAEVGADLTPVSSELRILPELRVGASWSF</sequence>
<dbReference type="Gene3D" id="2.60.40.10">
    <property type="entry name" value="Immunoglobulins"/>
    <property type="match status" value="1"/>
</dbReference>
<dbReference type="Pfam" id="PF04773">
    <property type="entry name" value="FecR"/>
    <property type="match status" value="1"/>
</dbReference>
<dbReference type="SMART" id="SM00257">
    <property type="entry name" value="LysM"/>
    <property type="match status" value="1"/>
</dbReference>
<proteinExistence type="predicted"/>
<keyword evidence="4" id="KW-1185">Reference proteome</keyword>
<keyword evidence="2" id="KW-0732">Signal</keyword>
<reference evidence="3 4" key="1">
    <citation type="submission" date="2018-06" db="EMBL/GenBank/DDBJ databases">
        <title>Lujinxingia sediminis gen. nov. sp. nov., a new facultative anaerobic member of the class Deltaproteobacteria, and proposal of Lujinxingaceae fam. nov.</title>
        <authorList>
            <person name="Guo L.-Y."/>
            <person name="Li C.-M."/>
            <person name="Wang S."/>
            <person name="Du Z.-J."/>
        </authorList>
    </citation>
    <scope>NUCLEOTIDE SEQUENCE [LARGE SCALE GENOMIC DNA]</scope>
    <source>
        <strain evidence="3 4">FA350</strain>
    </source>
</reference>
<accession>A0A2Z4FI34</accession>
<feature type="signal peptide" evidence="2">
    <location>
        <begin position="1"/>
        <end position="22"/>
    </location>
</feature>
<dbReference type="OrthoDB" id="5481770at2"/>
<evidence type="ECO:0000313" key="3">
    <source>
        <dbReference type="EMBL" id="AWV88657.1"/>
    </source>
</evidence>
<evidence type="ECO:0000313" key="4">
    <source>
        <dbReference type="Proteomes" id="UP000249799"/>
    </source>
</evidence>
<dbReference type="EMBL" id="CP030032">
    <property type="protein sequence ID" value="AWV88657.1"/>
    <property type="molecule type" value="Genomic_DNA"/>
</dbReference>
<feature type="region of interest" description="Disordered" evidence="1">
    <location>
        <begin position="211"/>
        <end position="255"/>
    </location>
</feature>
<feature type="chain" id="PRO_5043736169" evidence="2">
    <location>
        <begin position="23"/>
        <end position="667"/>
    </location>
</feature>
<dbReference type="Gene3D" id="3.10.350.10">
    <property type="entry name" value="LysM domain"/>
    <property type="match status" value="1"/>
</dbReference>
<gene>
    <name evidence="3" type="ORF">DN745_04610</name>
</gene>
<dbReference type="CDD" id="cd00118">
    <property type="entry name" value="LysM"/>
    <property type="match status" value="1"/>
</dbReference>
<dbReference type="InterPro" id="IPR013783">
    <property type="entry name" value="Ig-like_fold"/>
</dbReference>